<organism evidence="1 2">
    <name type="scientific">Luteitalea pratensis</name>
    <dbReference type="NCBI Taxonomy" id="1855912"/>
    <lineage>
        <taxon>Bacteria</taxon>
        <taxon>Pseudomonadati</taxon>
        <taxon>Acidobacteriota</taxon>
        <taxon>Vicinamibacteria</taxon>
        <taxon>Vicinamibacterales</taxon>
        <taxon>Vicinamibacteraceae</taxon>
        <taxon>Luteitalea</taxon>
    </lineage>
</organism>
<sequence>MAVEGSSTIACAAPAPLAVATFIANAGIHERMPARSLLYIRERACAQHGGKQDLRPGVPVIHDNTLAAVNPSSPILLVPATDAKTAPPSGGVALATGRDLPSNLVAPHTLEPQLARMWKQSRTFRRQCARINAAPGLVVRVLTAAAVSQSGDRAATHLQRSATGLEAVVNITGRAAASDFIEIIAHEFEHIVEQLDGVDLARFARLAPGTVWATGTQQFETERATHTGRLVAAEVEGRAR</sequence>
<reference evidence="2" key="2">
    <citation type="submission" date="2016-04" db="EMBL/GenBank/DDBJ databases">
        <title>First Complete Genome Sequence of a Subdivision 6 Acidobacterium.</title>
        <authorList>
            <person name="Huang S."/>
            <person name="Vieira S."/>
            <person name="Bunk B."/>
            <person name="Riedel T."/>
            <person name="Sproeer C."/>
            <person name="Overmann J."/>
        </authorList>
    </citation>
    <scope>NUCLEOTIDE SEQUENCE [LARGE SCALE GENOMIC DNA]</scope>
    <source>
        <strain evidence="2">DSM 100886 HEG_-6_39</strain>
    </source>
</reference>
<dbReference type="Proteomes" id="UP000076079">
    <property type="component" value="Chromosome"/>
</dbReference>
<dbReference type="STRING" id="1855912.LuPra_02713"/>
<keyword evidence="2" id="KW-1185">Reference proteome</keyword>
<reference evidence="1 2" key="1">
    <citation type="journal article" date="2016" name="Genome Announc.">
        <title>First Complete Genome Sequence of a Subdivision 6 Acidobacterium Strain.</title>
        <authorList>
            <person name="Huang S."/>
            <person name="Vieira S."/>
            <person name="Bunk B."/>
            <person name="Riedel T."/>
            <person name="Sproer C."/>
            <person name="Overmann J."/>
        </authorList>
    </citation>
    <scope>NUCLEOTIDE SEQUENCE [LARGE SCALE GENOMIC DNA]</scope>
    <source>
        <strain evidence="2">DSM 100886 HEG_-6_39</strain>
    </source>
</reference>
<dbReference type="AlphaFoldDB" id="A0A143PM37"/>
<dbReference type="KEGG" id="abac:LuPra_02713"/>
<gene>
    <name evidence="1" type="ORF">LuPra_02713</name>
</gene>
<evidence type="ECO:0000313" key="1">
    <source>
        <dbReference type="EMBL" id="AMY09496.1"/>
    </source>
</evidence>
<dbReference type="EMBL" id="CP015136">
    <property type="protein sequence ID" value="AMY09496.1"/>
    <property type="molecule type" value="Genomic_DNA"/>
</dbReference>
<dbReference type="RefSeq" id="WP_110171241.1">
    <property type="nucleotide sequence ID" value="NZ_CP015136.1"/>
</dbReference>
<protein>
    <submittedName>
        <fullName evidence="1">Uncharacterized protein</fullName>
    </submittedName>
</protein>
<proteinExistence type="predicted"/>
<evidence type="ECO:0000313" key="2">
    <source>
        <dbReference type="Proteomes" id="UP000076079"/>
    </source>
</evidence>
<name>A0A143PM37_LUTPR</name>
<accession>A0A143PM37</accession>